<dbReference type="PANTHER" id="PTHR30294:SF38">
    <property type="entry name" value="TRANSPORT PERMEASE PROTEIN"/>
    <property type="match status" value="1"/>
</dbReference>
<comment type="subcellular location">
    <subcellularLocation>
        <location evidence="1">Cell membrane</location>
        <topology evidence="1">Multi-pass membrane protein</topology>
    </subcellularLocation>
</comment>
<keyword evidence="3 6" id="KW-0812">Transmembrane</keyword>
<gene>
    <name evidence="8" type="ORF">L2716_13765</name>
</gene>
<keyword evidence="9" id="KW-1185">Reference proteome</keyword>
<name>A0ABS9H1C6_9BACL</name>
<organism evidence="8 9">
    <name type="scientific">Pseudalkalibacillus berkeleyi</name>
    <dbReference type="NCBI Taxonomy" id="1069813"/>
    <lineage>
        <taxon>Bacteria</taxon>
        <taxon>Bacillati</taxon>
        <taxon>Bacillota</taxon>
        <taxon>Bacilli</taxon>
        <taxon>Bacillales</taxon>
        <taxon>Fictibacillaceae</taxon>
        <taxon>Pseudalkalibacillus</taxon>
    </lineage>
</organism>
<proteinExistence type="predicted"/>
<sequence length="381" mass="43481">MRTWHFIRNRWKITLNHRWKFIFMLLLPLLFFWTTEQLLSKGSEQLKIPLIIVDEESSQMTEKIINRIKENETLHITEQSKYEALQMLKRNEAEAAVVFTKGLTEQLGKGEIKDVIQLYTAPNAISTNLIEEYVASEVIRIASNGRAATYLNEEFNGSKLYEYAWEYADNQWEPEPLMTVNYETTGQSKTSVVEKDHSPILFGLLSVYILLLSFYLQTWVIHDRKSGIASRTGMFGVSVLNRKLSNLFGVFTLITITMLPSVFYLLKDSDHLLTDGALLLGYMAVCTTISFLIASLFNSYKLYHLMGITITVVSGILGGSFIKLEAFSERFLFASKFTPQYWLLSGISHADNNLNLFIFGITGMSLIILGFGIGVIRHDRT</sequence>
<evidence type="ECO:0000259" key="7">
    <source>
        <dbReference type="Pfam" id="PF12698"/>
    </source>
</evidence>
<evidence type="ECO:0000256" key="2">
    <source>
        <dbReference type="ARBA" id="ARBA00022475"/>
    </source>
</evidence>
<evidence type="ECO:0000256" key="3">
    <source>
        <dbReference type="ARBA" id="ARBA00022692"/>
    </source>
</evidence>
<comment type="caution">
    <text evidence="8">The sequence shown here is derived from an EMBL/GenBank/DDBJ whole genome shotgun (WGS) entry which is preliminary data.</text>
</comment>
<feature type="domain" description="ABC-2 type transporter transmembrane" evidence="7">
    <location>
        <begin position="19"/>
        <end position="369"/>
    </location>
</feature>
<evidence type="ECO:0000256" key="6">
    <source>
        <dbReference type="SAM" id="Phobius"/>
    </source>
</evidence>
<dbReference type="InterPro" id="IPR013525">
    <property type="entry name" value="ABC2_TM"/>
</dbReference>
<dbReference type="Proteomes" id="UP001649381">
    <property type="component" value="Unassembled WGS sequence"/>
</dbReference>
<dbReference type="Pfam" id="PF12698">
    <property type="entry name" value="ABC2_membrane_3"/>
    <property type="match status" value="1"/>
</dbReference>
<feature type="transmembrane region" description="Helical" evidence="6">
    <location>
        <begin position="244"/>
        <end position="266"/>
    </location>
</feature>
<feature type="transmembrane region" description="Helical" evidence="6">
    <location>
        <begin position="302"/>
        <end position="322"/>
    </location>
</feature>
<dbReference type="Gene3D" id="3.40.1710.10">
    <property type="entry name" value="abc type-2 transporter like domain"/>
    <property type="match status" value="1"/>
</dbReference>
<accession>A0ABS9H1C6</accession>
<reference evidence="8 9" key="1">
    <citation type="submission" date="2022-01" db="EMBL/GenBank/DDBJ databases">
        <title>Alkalihalobacillus sp. EGI L200015, a novel bacterium isolated from a salt lake sediment.</title>
        <authorList>
            <person name="Gao L."/>
            <person name="Fang B.-Z."/>
            <person name="Li W.-J."/>
        </authorList>
    </citation>
    <scope>NUCLEOTIDE SEQUENCE [LARGE SCALE GENOMIC DNA]</scope>
    <source>
        <strain evidence="8 9">KCTC 12718</strain>
    </source>
</reference>
<feature type="transmembrane region" description="Helical" evidence="6">
    <location>
        <begin position="200"/>
        <end position="221"/>
    </location>
</feature>
<evidence type="ECO:0000313" key="8">
    <source>
        <dbReference type="EMBL" id="MCF6138799.1"/>
    </source>
</evidence>
<dbReference type="PANTHER" id="PTHR30294">
    <property type="entry name" value="MEMBRANE COMPONENT OF ABC TRANSPORTER YHHJ-RELATED"/>
    <property type="match status" value="1"/>
</dbReference>
<evidence type="ECO:0000256" key="5">
    <source>
        <dbReference type="ARBA" id="ARBA00023136"/>
    </source>
</evidence>
<dbReference type="EMBL" id="JAKIJS010000001">
    <property type="protein sequence ID" value="MCF6138799.1"/>
    <property type="molecule type" value="Genomic_DNA"/>
</dbReference>
<protein>
    <submittedName>
        <fullName evidence="8">ABC transporter permease</fullName>
    </submittedName>
</protein>
<dbReference type="RefSeq" id="WP_236336859.1">
    <property type="nucleotide sequence ID" value="NZ_JAKIJS010000001.1"/>
</dbReference>
<feature type="transmembrane region" description="Helical" evidence="6">
    <location>
        <begin position="278"/>
        <end position="297"/>
    </location>
</feature>
<dbReference type="InterPro" id="IPR051449">
    <property type="entry name" value="ABC-2_transporter_component"/>
</dbReference>
<evidence type="ECO:0000256" key="4">
    <source>
        <dbReference type="ARBA" id="ARBA00022989"/>
    </source>
</evidence>
<keyword evidence="4 6" id="KW-1133">Transmembrane helix</keyword>
<evidence type="ECO:0000313" key="9">
    <source>
        <dbReference type="Proteomes" id="UP001649381"/>
    </source>
</evidence>
<evidence type="ECO:0000256" key="1">
    <source>
        <dbReference type="ARBA" id="ARBA00004651"/>
    </source>
</evidence>
<feature type="transmembrane region" description="Helical" evidence="6">
    <location>
        <begin position="354"/>
        <end position="376"/>
    </location>
</feature>
<keyword evidence="2" id="KW-1003">Cell membrane</keyword>
<keyword evidence="5 6" id="KW-0472">Membrane</keyword>